<dbReference type="PROSITE" id="PS51257">
    <property type="entry name" value="PROKAR_LIPOPROTEIN"/>
    <property type="match status" value="1"/>
</dbReference>
<sequence>MNVKLLVLLTIVVATGTACTERPVAKSVVNSAFVPQEYKLIWNDEFESVDRSLPDTSKWKYEVGGGGWGNAELQYYVPAVYETDTVAYLDGGILHIKTLIPDKPVEGYNYLSARMNTTQSWKYGYFEARIKLPEGVGTWPAFWMLPEDFKNWPLDGEIDIMEHVGSHPDSIHISAHTERYNHSIGTQQTSITVIDKAQDDFHVYGLEWTPQEIKGYIDGVLCFRFQNDGTGNKETWPFDVPFYVKLNQAVGGGMGGTKGVDNTCYPAIFQIDYVRVYQKN</sequence>
<evidence type="ECO:0000313" key="5">
    <source>
        <dbReference type="Proteomes" id="UP000284379"/>
    </source>
</evidence>
<protein>
    <submittedName>
        <fullName evidence="4">Glycoside hydrolase family 16 protein</fullName>
    </submittedName>
</protein>
<dbReference type="GO" id="GO:0005975">
    <property type="term" value="P:carbohydrate metabolic process"/>
    <property type="evidence" value="ECO:0007669"/>
    <property type="project" value="InterPro"/>
</dbReference>
<dbReference type="GO" id="GO:0004553">
    <property type="term" value="F:hydrolase activity, hydrolyzing O-glycosyl compounds"/>
    <property type="evidence" value="ECO:0007669"/>
    <property type="project" value="InterPro"/>
</dbReference>
<dbReference type="InterPro" id="IPR013320">
    <property type="entry name" value="ConA-like_dom_sf"/>
</dbReference>
<dbReference type="PANTHER" id="PTHR10963:SF55">
    <property type="entry name" value="GLYCOSIDE HYDROLASE FAMILY 16 PROTEIN"/>
    <property type="match status" value="1"/>
</dbReference>
<evidence type="ECO:0000259" key="3">
    <source>
        <dbReference type="PROSITE" id="PS51762"/>
    </source>
</evidence>
<organism evidence="4 5">
    <name type="scientific">Bacteroides nordii</name>
    <dbReference type="NCBI Taxonomy" id="291645"/>
    <lineage>
        <taxon>Bacteria</taxon>
        <taxon>Pseudomonadati</taxon>
        <taxon>Bacteroidota</taxon>
        <taxon>Bacteroidia</taxon>
        <taxon>Bacteroidales</taxon>
        <taxon>Bacteroidaceae</taxon>
        <taxon>Bacteroides</taxon>
    </lineage>
</organism>
<dbReference type="PROSITE" id="PS51762">
    <property type="entry name" value="GH16_2"/>
    <property type="match status" value="1"/>
</dbReference>
<feature type="chain" id="PRO_5019473871" evidence="2">
    <location>
        <begin position="21"/>
        <end position="280"/>
    </location>
</feature>
<keyword evidence="4" id="KW-0378">Hydrolase</keyword>
<dbReference type="InterPro" id="IPR000757">
    <property type="entry name" value="Beta-glucanase-like"/>
</dbReference>
<proteinExistence type="inferred from homology"/>
<dbReference type="InterPro" id="IPR050546">
    <property type="entry name" value="Glycosyl_Hydrlase_16"/>
</dbReference>
<dbReference type="Proteomes" id="UP000284379">
    <property type="component" value="Unassembled WGS sequence"/>
</dbReference>
<dbReference type="CDD" id="cd08023">
    <property type="entry name" value="GH16_laminarinase_like"/>
    <property type="match status" value="1"/>
</dbReference>
<dbReference type="RefSeq" id="WP_122201361.1">
    <property type="nucleotide sequence ID" value="NZ_CABJFV010000005.1"/>
</dbReference>
<evidence type="ECO:0000256" key="1">
    <source>
        <dbReference type="ARBA" id="ARBA00006865"/>
    </source>
</evidence>
<dbReference type="Gene3D" id="2.60.120.200">
    <property type="match status" value="1"/>
</dbReference>
<dbReference type="AlphaFoldDB" id="A0A413VQT4"/>
<feature type="signal peptide" evidence="2">
    <location>
        <begin position="1"/>
        <end position="20"/>
    </location>
</feature>
<gene>
    <name evidence="4" type="ORF">DW888_09070</name>
</gene>
<reference evidence="4 5" key="1">
    <citation type="submission" date="2018-08" db="EMBL/GenBank/DDBJ databases">
        <title>A genome reference for cultivated species of the human gut microbiota.</title>
        <authorList>
            <person name="Zou Y."/>
            <person name="Xue W."/>
            <person name="Luo G."/>
        </authorList>
    </citation>
    <scope>NUCLEOTIDE SEQUENCE [LARGE SCALE GENOMIC DNA]</scope>
    <source>
        <strain evidence="4 5">AM40-30BH</strain>
    </source>
</reference>
<dbReference type="Pfam" id="PF00722">
    <property type="entry name" value="Glyco_hydro_16"/>
    <property type="match status" value="1"/>
</dbReference>
<dbReference type="SUPFAM" id="SSF49899">
    <property type="entry name" value="Concanavalin A-like lectins/glucanases"/>
    <property type="match status" value="1"/>
</dbReference>
<comment type="similarity">
    <text evidence="1">Belongs to the glycosyl hydrolase 16 family.</text>
</comment>
<keyword evidence="2" id="KW-0732">Signal</keyword>
<accession>A0A413VQT4</accession>
<name>A0A413VQT4_9BACE</name>
<dbReference type="PANTHER" id="PTHR10963">
    <property type="entry name" value="GLYCOSYL HYDROLASE-RELATED"/>
    <property type="match status" value="1"/>
</dbReference>
<feature type="domain" description="GH16" evidence="3">
    <location>
        <begin position="27"/>
        <end position="280"/>
    </location>
</feature>
<dbReference type="EMBL" id="QSGO01000005">
    <property type="protein sequence ID" value="RHB35975.1"/>
    <property type="molecule type" value="Genomic_DNA"/>
</dbReference>
<comment type="caution">
    <text evidence="4">The sequence shown here is derived from an EMBL/GenBank/DDBJ whole genome shotgun (WGS) entry which is preliminary data.</text>
</comment>
<evidence type="ECO:0000313" key="4">
    <source>
        <dbReference type="EMBL" id="RHB35975.1"/>
    </source>
</evidence>
<evidence type="ECO:0000256" key="2">
    <source>
        <dbReference type="SAM" id="SignalP"/>
    </source>
</evidence>